<gene>
    <name evidence="2 4" type="ORF">P152DRAFT_456813</name>
</gene>
<dbReference type="RefSeq" id="XP_033536175.1">
    <property type="nucleotide sequence ID" value="XM_033679091.1"/>
</dbReference>
<proteinExistence type="predicted"/>
<name>A0A6G1G917_9PEZI</name>
<evidence type="ECO:0000256" key="1">
    <source>
        <dbReference type="SAM" id="Phobius"/>
    </source>
</evidence>
<organism evidence="2">
    <name type="scientific">Eremomyces bilateralis CBS 781.70</name>
    <dbReference type="NCBI Taxonomy" id="1392243"/>
    <lineage>
        <taxon>Eukaryota</taxon>
        <taxon>Fungi</taxon>
        <taxon>Dikarya</taxon>
        <taxon>Ascomycota</taxon>
        <taxon>Pezizomycotina</taxon>
        <taxon>Dothideomycetes</taxon>
        <taxon>Dothideomycetes incertae sedis</taxon>
        <taxon>Eremomycetales</taxon>
        <taxon>Eremomycetaceae</taxon>
        <taxon>Eremomyces</taxon>
    </lineage>
</organism>
<keyword evidence="1" id="KW-0472">Membrane</keyword>
<dbReference type="GeneID" id="54419661"/>
<dbReference type="EMBL" id="ML975153">
    <property type="protein sequence ID" value="KAF1814544.1"/>
    <property type="molecule type" value="Genomic_DNA"/>
</dbReference>
<keyword evidence="1" id="KW-1133">Transmembrane helix</keyword>
<accession>A0A6G1G917</accession>
<evidence type="ECO:0000313" key="4">
    <source>
        <dbReference type="RefSeq" id="XP_033536175.1"/>
    </source>
</evidence>
<protein>
    <submittedName>
        <fullName evidence="2 4">Uncharacterized protein</fullName>
    </submittedName>
</protein>
<dbReference type="AlphaFoldDB" id="A0A6G1G917"/>
<reference evidence="4" key="2">
    <citation type="submission" date="2020-04" db="EMBL/GenBank/DDBJ databases">
        <authorList>
            <consortium name="NCBI Genome Project"/>
        </authorList>
    </citation>
    <scope>NUCLEOTIDE SEQUENCE</scope>
    <source>
        <strain evidence="4">CBS 781.70</strain>
    </source>
</reference>
<dbReference type="Proteomes" id="UP000504638">
    <property type="component" value="Unplaced"/>
</dbReference>
<reference evidence="4" key="3">
    <citation type="submission" date="2025-04" db="UniProtKB">
        <authorList>
            <consortium name="RefSeq"/>
        </authorList>
    </citation>
    <scope>IDENTIFICATION</scope>
    <source>
        <strain evidence="4">CBS 781.70</strain>
    </source>
</reference>
<feature type="transmembrane region" description="Helical" evidence="1">
    <location>
        <begin position="77"/>
        <end position="95"/>
    </location>
</feature>
<keyword evidence="1" id="KW-0812">Transmembrane</keyword>
<keyword evidence="3" id="KW-1185">Reference proteome</keyword>
<reference evidence="2 4" key="1">
    <citation type="submission" date="2020-01" db="EMBL/GenBank/DDBJ databases">
        <authorList>
            <consortium name="DOE Joint Genome Institute"/>
            <person name="Haridas S."/>
            <person name="Albert R."/>
            <person name="Binder M."/>
            <person name="Bloem J."/>
            <person name="Labutti K."/>
            <person name="Salamov A."/>
            <person name="Andreopoulos B."/>
            <person name="Baker S.E."/>
            <person name="Barry K."/>
            <person name="Bills G."/>
            <person name="Bluhm B.H."/>
            <person name="Cannon C."/>
            <person name="Castanera R."/>
            <person name="Culley D.E."/>
            <person name="Daum C."/>
            <person name="Ezra D."/>
            <person name="Gonzalez J.B."/>
            <person name="Henrissat B."/>
            <person name="Kuo A."/>
            <person name="Liang C."/>
            <person name="Lipzen A."/>
            <person name="Lutzoni F."/>
            <person name="Magnuson J."/>
            <person name="Mondo S."/>
            <person name="Nolan M."/>
            <person name="Ohm R."/>
            <person name="Pangilinan J."/>
            <person name="Park H.-J."/>
            <person name="Ramirez L."/>
            <person name="Alfaro M."/>
            <person name="Sun H."/>
            <person name="Tritt A."/>
            <person name="Yoshinaga Y."/>
            <person name="Zwiers L.-H."/>
            <person name="Turgeon B.G."/>
            <person name="Goodwin S.B."/>
            <person name="Spatafora J.W."/>
            <person name="Crous P.W."/>
            <person name="Grigoriev I.V."/>
        </authorList>
    </citation>
    <scope>NUCLEOTIDE SEQUENCE</scope>
    <source>
        <strain evidence="2 4">CBS 781.70</strain>
    </source>
</reference>
<sequence length="102" mass="11359">MAIDRHIPVINCPGGPAKVTSEISRLYSVLVLSARDAANLWPRQLVWNSANRSATIKQGSGRPNVQADFMAVRHSDIYLWICLAVALYLFNMSYCRSSSLSF</sequence>
<evidence type="ECO:0000313" key="2">
    <source>
        <dbReference type="EMBL" id="KAF1814544.1"/>
    </source>
</evidence>
<evidence type="ECO:0000313" key="3">
    <source>
        <dbReference type="Proteomes" id="UP000504638"/>
    </source>
</evidence>